<comment type="subcellular location">
    <subcellularLocation>
        <location evidence="1">Membrane</location>
        <topology evidence="1">Multi-pass membrane protein</topology>
    </subcellularLocation>
</comment>
<proteinExistence type="inferred from homology"/>
<organism evidence="10 11">
    <name type="scientific">Cichlidogyrus casuarinus</name>
    <dbReference type="NCBI Taxonomy" id="1844966"/>
    <lineage>
        <taxon>Eukaryota</taxon>
        <taxon>Metazoa</taxon>
        <taxon>Spiralia</taxon>
        <taxon>Lophotrochozoa</taxon>
        <taxon>Platyhelminthes</taxon>
        <taxon>Monogenea</taxon>
        <taxon>Monopisthocotylea</taxon>
        <taxon>Dactylogyridea</taxon>
        <taxon>Ancyrocephalidae</taxon>
        <taxon>Cichlidogyrus</taxon>
    </lineage>
</organism>
<evidence type="ECO:0000256" key="4">
    <source>
        <dbReference type="ARBA" id="ARBA00022989"/>
    </source>
</evidence>
<dbReference type="EMBL" id="JBJKFK010000122">
    <property type="protein sequence ID" value="KAL3319578.1"/>
    <property type="molecule type" value="Genomic_DNA"/>
</dbReference>
<feature type="transmembrane region" description="Helical" evidence="9">
    <location>
        <begin position="217"/>
        <end position="241"/>
    </location>
</feature>
<dbReference type="InterPro" id="IPR051617">
    <property type="entry name" value="UNC-93-like_regulator"/>
</dbReference>
<sequence>MDWSLYLSAILVGVGATILWSGSSVYISKWSSKELINRNFSIFFSIFQLNNLIGGLVYYFMFSKVDVISAELRLELFLPMCIMILVAMTIFFFLPKPGPVANVASEVSPFLGEEDSPESSTQANSQISSLQTFLHIFKILQRKEILSLVMISYYSGANLSFQGGVLSACLSHTTALSAYPKSMVGLNMIFIGFGGISVFFIMLNFPPLAPIQSTPDFGFIVPNLGIALLCGFLLGLLDAGWNAQICSIVGRLYASNELDKASTYSLTKLVQSLAGAIGFFYGPYLILYYQIGILFVLGTFAMILVIPLEWHTQKLEKMRGDIPITEVATHRD</sequence>
<keyword evidence="11" id="KW-1185">Reference proteome</keyword>
<keyword evidence="5 9" id="KW-0472">Membrane</keyword>
<dbReference type="InterPro" id="IPR036259">
    <property type="entry name" value="MFS_trans_sf"/>
</dbReference>
<evidence type="ECO:0000256" key="3">
    <source>
        <dbReference type="ARBA" id="ARBA00022692"/>
    </source>
</evidence>
<dbReference type="GO" id="GO:0016020">
    <property type="term" value="C:membrane"/>
    <property type="evidence" value="ECO:0007669"/>
    <property type="project" value="UniProtKB-SubCell"/>
</dbReference>
<dbReference type="SUPFAM" id="SSF103473">
    <property type="entry name" value="MFS general substrate transporter"/>
    <property type="match status" value="1"/>
</dbReference>
<dbReference type="AlphaFoldDB" id="A0ABD2QJ55"/>
<comment type="similarity">
    <text evidence="2">Belongs to the unc-93 family.</text>
</comment>
<evidence type="ECO:0000313" key="10">
    <source>
        <dbReference type="EMBL" id="KAL3319578.1"/>
    </source>
</evidence>
<dbReference type="Gene3D" id="1.20.1250.20">
    <property type="entry name" value="MFS general substrate transporter like domains"/>
    <property type="match status" value="1"/>
</dbReference>
<dbReference type="InterPro" id="IPR010291">
    <property type="entry name" value="Ion_channel_UNC-93"/>
</dbReference>
<evidence type="ECO:0000256" key="7">
    <source>
        <dbReference type="ARBA" id="ARBA00040302"/>
    </source>
</evidence>
<dbReference type="PANTHER" id="PTHR23294">
    <property type="entry name" value="ET TRANSLATION PRODUCT-RELATED"/>
    <property type="match status" value="1"/>
</dbReference>
<keyword evidence="3 9" id="KW-0812">Transmembrane</keyword>
<keyword evidence="4 9" id="KW-1133">Transmembrane helix</keyword>
<feature type="transmembrane region" description="Helical" evidence="9">
    <location>
        <begin position="76"/>
        <end position="94"/>
    </location>
</feature>
<feature type="transmembrane region" description="Helical" evidence="9">
    <location>
        <begin position="40"/>
        <end position="61"/>
    </location>
</feature>
<reference evidence="10 11" key="1">
    <citation type="submission" date="2024-11" db="EMBL/GenBank/DDBJ databases">
        <title>Adaptive evolution of stress response genes in parasites aligns with host niche diversity.</title>
        <authorList>
            <person name="Hahn C."/>
            <person name="Resl P."/>
        </authorList>
    </citation>
    <scope>NUCLEOTIDE SEQUENCE [LARGE SCALE GENOMIC DNA]</scope>
    <source>
        <strain evidence="10">EGGRZ-B1_66</strain>
        <tissue evidence="10">Body</tissue>
    </source>
</reference>
<comment type="caution">
    <text evidence="10">The sequence shown here is derived from an EMBL/GenBank/DDBJ whole genome shotgun (WGS) entry which is preliminary data.</text>
</comment>
<feature type="transmembrane region" description="Helical" evidence="9">
    <location>
        <begin position="184"/>
        <end position="205"/>
    </location>
</feature>
<feature type="transmembrane region" description="Helical" evidence="9">
    <location>
        <begin position="6"/>
        <end position="28"/>
    </location>
</feature>
<evidence type="ECO:0000256" key="6">
    <source>
        <dbReference type="ARBA" id="ARBA00023180"/>
    </source>
</evidence>
<protein>
    <recommendedName>
        <fullName evidence="7">UNC93-like protein MFSD11</fullName>
    </recommendedName>
    <alternativeName>
        <fullName evidence="8">Major facilitator superfamily domain-containing protein 11</fullName>
    </alternativeName>
</protein>
<feature type="transmembrane region" description="Helical" evidence="9">
    <location>
        <begin position="287"/>
        <end position="308"/>
    </location>
</feature>
<keyword evidence="6" id="KW-0325">Glycoprotein</keyword>
<gene>
    <name evidence="10" type="primary">MFSD11</name>
    <name evidence="10" type="ORF">Ciccas_001743</name>
</gene>
<accession>A0ABD2QJ55</accession>
<evidence type="ECO:0000313" key="11">
    <source>
        <dbReference type="Proteomes" id="UP001626550"/>
    </source>
</evidence>
<dbReference type="Proteomes" id="UP001626550">
    <property type="component" value="Unassembled WGS sequence"/>
</dbReference>
<name>A0ABD2QJ55_9PLAT</name>
<dbReference type="Pfam" id="PF05978">
    <property type="entry name" value="UNC-93"/>
    <property type="match status" value="1"/>
</dbReference>
<evidence type="ECO:0000256" key="9">
    <source>
        <dbReference type="SAM" id="Phobius"/>
    </source>
</evidence>
<evidence type="ECO:0000256" key="2">
    <source>
        <dbReference type="ARBA" id="ARBA00009172"/>
    </source>
</evidence>
<dbReference type="PANTHER" id="PTHR23294:SF0">
    <property type="entry name" value="UNC93-LIKE PROTEIN MFSD11"/>
    <property type="match status" value="1"/>
</dbReference>
<evidence type="ECO:0000256" key="8">
    <source>
        <dbReference type="ARBA" id="ARBA00041910"/>
    </source>
</evidence>
<evidence type="ECO:0000256" key="1">
    <source>
        <dbReference type="ARBA" id="ARBA00004141"/>
    </source>
</evidence>
<evidence type="ECO:0000256" key="5">
    <source>
        <dbReference type="ARBA" id="ARBA00023136"/>
    </source>
</evidence>